<proteinExistence type="predicted"/>
<dbReference type="Gene3D" id="3.10.180.10">
    <property type="entry name" value="2,3-Dihydroxybiphenyl 1,2-Dioxygenase, domain 1"/>
    <property type="match status" value="1"/>
</dbReference>
<evidence type="ECO:0000313" key="4">
    <source>
        <dbReference type="Proteomes" id="UP001232063"/>
    </source>
</evidence>
<name>A0AAE3R6L7_9BACT</name>
<evidence type="ECO:0000256" key="1">
    <source>
        <dbReference type="ARBA" id="ARBA00022723"/>
    </source>
</evidence>
<dbReference type="InterPro" id="IPR029068">
    <property type="entry name" value="Glyas_Bleomycin-R_OHBP_Dase"/>
</dbReference>
<gene>
    <name evidence="3" type="ORF">QNI22_17950</name>
</gene>
<protein>
    <submittedName>
        <fullName evidence="3">VOC family protein</fullName>
    </submittedName>
</protein>
<dbReference type="EMBL" id="JASJOU010000005">
    <property type="protein sequence ID" value="MDJ1502557.1"/>
    <property type="molecule type" value="Genomic_DNA"/>
</dbReference>
<dbReference type="PROSITE" id="PS51819">
    <property type="entry name" value="VOC"/>
    <property type="match status" value="1"/>
</dbReference>
<evidence type="ECO:0000259" key="2">
    <source>
        <dbReference type="PROSITE" id="PS51819"/>
    </source>
</evidence>
<accession>A0AAE3R6L7</accession>
<evidence type="ECO:0000313" key="3">
    <source>
        <dbReference type="EMBL" id="MDJ1502557.1"/>
    </source>
</evidence>
<dbReference type="PANTHER" id="PTHR21366">
    <property type="entry name" value="GLYOXALASE FAMILY PROTEIN"/>
    <property type="match status" value="1"/>
</dbReference>
<dbReference type="Pfam" id="PF00903">
    <property type="entry name" value="Glyoxalase"/>
    <property type="match status" value="1"/>
</dbReference>
<dbReference type="GO" id="GO:0004462">
    <property type="term" value="F:lactoylglutathione lyase activity"/>
    <property type="evidence" value="ECO:0007669"/>
    <property type="project" value="InterPro"/>
</dbReference>
<dbReference type="InterPro" id="IPR004360">
    <property type="entry name" value="Glyas_Fos-R_dOase_dom"/>
</dbReference>
<dbReference type="PANTHER" id="PTHR21366:SF22">
    <property type="entry name" value="VOC DOMAIN-CONTAINING PROTEIN"/>
    <property type="match status" value="1"/>
</dbReference>
<dbReference type="PROSITE" id="PS00934">
    <property type="entry name" value="GLYOXALASE_I_1"/>
    <property type="match status" value="1"/>
</dbReference>
<dbReference type="Proteomes" id="UP001232063">
    <property type="component" value="Unassembled WGS sequence"/>
</dbReference>
<keyword evidence="4" id="KW-1185">Reference proteome</keyword>
<dbReference type="InterPro" id="IPR037523">
    <property type="entry name" value="VOC_core"/>
</dbReference>
<dbReference type="InterPro" id="IPR050383">
    <property type="entry name" value="GlyoxalaseI/FosfomycinResist"/>
</dbReference>
<organism evidence="3 4">
    <name type="scientific">Xanthocytophaga agilis</name>
    <dbReference type="NCBI Taxonomy" id="3048010"/>
    <lineage>
        <taxon>Bacteria</taxon>
        <taxon>Pseudomonadati</taxon>
        <taxon>Bacteroidota</taxon>
        <taxon>Cytophagia</taxon>
        <taxon>Cytophagales</taxon>
        <taxon>Rhodocytophagaceae</taxon>
        <taxon>Xanthocytophaga</taxon>
    </lineage>
</organism>
<sequence length="147" mass="16793">MRYYFFLVIFLSSIAAHSQSADKLGIVKHNHIGLHVKDIQASTKFYRETLGLQPIPVPDDLKAIRSWFKLGEDQQIHLLAGRTEPVVNDRNGGHFAVFVESIDQAEAFLKKRNIAYHPQVRFDGVKQIYITDPDGYVIELNQISTKK</sequence>
<dbReference type="GO" id="GO:0046872">
    <property type="term" value="F:metal ion binding"/>
    <property type="evidence" value="ECO:0007669"/>
    <property type="project" value="UniProtKB-KW"/>
</dbReference>
<reference evidence="3" key="1">
    <citation type="submission" date="2023-05" db="EMBL/GenBank/DDBJ databases">
        <authorList>
            <person name="Zhang X."/>
        </authorList>
    </citation>
    <scope>NUCLEOTIDE SEQUENCE</scope>
    <source>
        <strain evidence="3">BD1B2-1</strain>
    </source>
</reference>
<dbReference type="SUPFAM" id="SSF54593">
    <property type="entry name" value="Glyoxalase/Bleomycin resistance protein/Dihydroxybiphenyl dioxygenase"/>
    <property type="match status" value="1"/>
</dbReference>
<comment type="caution">
    <text evidence="3">The sequence shown here is derived from an EMBL/GenBank/DDBJ whole genome shotgun (WGS) entry which is preliminary data.</text>
</comment>
<keyword evidence="1" id="KW-0479">Metal-binding</keyword>
<dbReference type="AlphaFoldDB" id="A0AAE3R6L7"/>
<feature type="domain" description="VOC" evidence="2">
    <location>
        <begin position="28"/>
        <end position="143"/>
    </location>
</feature>
<dbReference type="RefSeq" id="WP_314512674.1">
    <property type="nucleotide sequence ID" value="NZ_JASJOU010000005.1"/>
</dbReference>
<dbReference type="InterPro" id="IPR018146">
    <property type="entry name" value="Glyoxalase_1_CS"/>
</dbReference>